<evidence type="ECO:0000259" key="10">
    <source>
        <dbReference type="PROSITE" id="PS50280"/>
    </source>
</evidence>
<dbReference type="Gene3D" id="3.40.630.10">
    <property type="entry name" value="Zn peptidases"/>
    <property type="match status" value="1"/>
</dbReference>
<dbReference type="InterPro" id="IPR001214">
    <property type="entry name" value="SET_dom"/>
</dbReference>
<feature type="coiled-coil region" evidence="8">
    <location>
        <begin position="304"/>
        <end position="617"/>
    </location>
</feature>
<dbReference type="PROSITE" id="PS50280">
    <property type="entry name" value="SET"/>
    <property type="match status" value="1"/>
</dbReference>
<dbReference type="GO" id="GO:0048268">
    <property type="term" value="P:clathrin coat assembly"/>
    <property type="evidence" value="ECO:0007669"/>
    <property type="project" value="TreeGrafter"/>
</dbReference>
<dbReference type="InterPro" id="IPR011417">
    <property type="entry name" value="ANTH_dom"/>
</dbReference>
<evidence type="ECO:0000256" key="2">
    <source>
        <dbReference type="ARBA" id="ARBA00005664"/>
    </source>
</evidence>
<dbReference type="GO" id="GO:0016757">
    <property type="term" value="F:glycosyltransferase activity"/>
    <property type="evidence" value="ECO:0007669"/>
    <property type="project" value="UniProtKB-KW"/>
</dbReference>
<dbReference type="InterPro" id="IPR008942">
    <property type="entry name" value="ENTH_VHS"/>
</dbReference>
<dbReference type="InterPro" id="IPR030224">
    <property type="entry name" value="Sla2_fam"/>
</dbReference>
<feature type="region of interest" description="Disordered" evidence="9">
    <location>
        <begin position="2472"/>
        <end position="2494"/>
    </location>
</feature>
<dbReference type="Gene3D" id="2.170.270.10">
    <property type="entry name" value="SET domain"/>
    <property type="match status" value="1"/>
</dbReference>
<dbReference type="Gene3D" id="1.25.40.90">
    <property type="match status" value="1"/>
</dbReference>
<dbReference type="Gene3D" id="3.90.550.10">
    <property type="entry name" value="Spore Coat Polysaccharide Biosynthesis Protein SpsA, Chain A"/>
    <property type="match status" value="1"/>
</dbReference>
<keyword evidence="14" id="KW-1185">Reference proteome</keyword>
<evidence type="ECO:0000256" key="4">
    <source>
        <dbReference type="ARBA" id="ARBA00022490"/>
    </source>
</evidence>
<dbReference type="GO" id="GO:0030136">
    <property type="term" value="C:clathrin-coated vesicle"/>
    <property type="evidence" value="ECO:0007669"/>
    <property type="project" value="TreeGrafter"/>
</dbReference>
<comment type="caution">
    <text evidence="13">The sequence shown here is derived from an EMBL/GenBank/DDBJ whole genome shotgun (WGS) entry which is preliminary data.</text>
</comment>
<protein>
    <recommendedName>
        <fullName evidence="15">Peptide hydrolase</fullName>
    </recommendedName>
</protein>
<name>A0A261XUS3_9FUNG</name>
<dbReference type="EMBL" id="MVBO01000189">
    <property type="protein sequence ID" value="OZJ02100.1"/>
    <property type="molecule type" value="Genomic_DNA"/>
</dbReference>
<keyword evidence="5" id="KW-0328">Glycosyltransferase</keyword>
<feature type="domain" description="ENTH" evidence="11">
    <location>
        <begin position="10"/>
        <end position="139"/>
    </location>
</feature>
<dbReference type="Pfam" id="PF07651">
    <property type="entry name" value="ANTH"/>
    <property type="match status" value="1"/>
</dbReference>
<dbReference type="SUPFAM" id="SSF109885">
    <property type="entry name" value="I/LWEQ domain"/>
    <property type="match status" value="1"/>
</dbReference>
<sequence length="3051" mass="342598">MSFLPSRPVDREKAEADLAQNIKKATSPEETAPKQKHVRSCIVYTWDYHMSASIWAGLKVQPILSDEVQIFKALITVHKIIRQGHPVVLKDAQRETSWIETCARSTVGDGMKGYGRLIRGYVDFILSKLSFHKQHQEFNGTFEYEEYITLKGIDDPNEGYETIGELMNLQDQIDQFQKLIFNNFRGSSNNECRIAALVPLVEESYGIYKFITSMLRAMHRTMDALAPLRTRYNSQHYALLKFYYECSNLRYLTSLISVPKLPQDPPDLTISDSPTPGARKVGASTPPPAQPDPSQVIDFWSEAQAQQQKEYDEEQARLARQREEELGKQRRLQEQQQREFEEQQRLQYERQRQQQEELMRQQMQRQAAGRLAELEREVLGLRGQFERDQMLLDQYDKRVKALENELAQMNLNAQQRDASKDELIKSLQDQITVWKNKYDALAKLYSQLRQEHLDLLNKYKQLQLKANNAQEAVDKYQKMQQDMRAKNMELADMIRERDRAKNDLARLQGSHNDEIARLRKDLADSNYRVEELGKNKGAEVASLLGRFNREKAELERAAKDRQRQLDELMAELDLARGEADRMAMEKDEELAIMQAGMDECLQQLADLQDSLGDSESKLQEKLDTLTADHVDKLNEILDTIFANCIQKLNDGIYELENPGTQGNTNATPEYALSMIERASTASSEFMSAFGHFLDGSNSGDHASAITTALGLAQTLDDVMINAKGITRYAAEDSTVDALIASTREVGDSCITFLSNVMSSHLNSLPRPQRPEVVLLGDMEVQEALQRVSKQVEELTSQDAANVAKMAEGEVGDLVEQEMMNAARAIEDAAARIQELMNKPRDPQVSATDMQVHSSILEAVMAITNAIANLIKRAAESQQEIVAQGRGTSSKAAFYKKNNRWTEGLISAAKAVAVATNLLVEAADGVIHGTHSLEQLIVASNEVAAATAQLVAASRVKATFMSKTQERLELAAKAVTDASQALVRAVRGIAAKRMENKANNIDFNKLSPHEFKVREMEQQVKILELEQALVLARQIVSVGSFIIDDIRYEDGTEQLGVVGGGGTHMIYGKVMSQHHSLPHLLIGARLWKRGPSHSKTIGYQLQMGFDFPADVEQQLDRLHLSLEKRRHPHLFTPRAWNIFGPSEQRGFEYQHKNIQTFPSSLPKTWILFAKLLHFICTPERAEKISDEWRALQAQYAHDFAVPQDQLAQTLFLWEPLPTAAIPEQWEATKAVMAKVHMVTPNHDEAAGFLGKTFDHIVQDHEGDHIKALVYLAQTFLASGIGPNGEDLDGSGQVNLDTLDLTIVVQGIFTVFTAKTGLLVSTKRCIGIKLVVAVDPDCTGVKGIGDLDSLGHVLGEHGGTETVDRCVGLLNHFFHCLEFAQDNNRSENFLLYNLHILLDIGEHGKSRTNLPCKHEQGEVPGDNAPDDTNGLVASVGEDAGGINDLAMDLVGPSCVVSDATDQAGNISRTRKSDGLAIVLSLDLSQFLGIAFHEIGELVHQTSTLGGRSVCVHRFLVFSGQAPSKGAFEHGECLEFRGDYNGAYSIYAIKAACDHIGESSWVQQASTPEFGDQGGRLVAIPDDYELYTILKQVDLSTEQQRGNFEWEEFSFETYKALVAANAASTVFIDSEQGSRSPYDSKVPVSVRVWGKAISEQVEPFANRYSYLGLLNRMRVKLFRLWQQEFFQTEQQVVDSQAAFMARKRKRIGSRVLIAHNDQTMLLAQPKGMASYKSLRLPLDSVILPVADMETEPAVTLPENHPIQSVLKNLHYNEDIASIVKSVNISKMEQDVTYLSGERDDSPIKERTAYTKGAQMAAEWVKEQFEAARCHNVTFMKFMDNFSPNVICEFTGTESPDELVILGAHYDSRGSWWGPRAPGANDDGSGTSMLLQSVDLIRQHNISFAKTVQVVAFSGEEEGLLGSKAYAQQLKAENANITLMIQGDMLAYHKPGEPMQCGFPGRYSTKEVIALAANITNLYAPELVTGETMACCSDHQSFWELGYASTQFFERNGPIADPMYHNSNDLAYREGYDFKQLGEITKAMFATVLAVLLSLYEVYRLFEVSASVWKSCASLDRSETELPESVESSVGEAQSLLKTLCVACDWSFDSLRQVTKRVNSIEAYNKRCEQGITPILLDWLECEFFIPTYPSKLDHDIVSPQSQRFSLNVGKRPTLREDTAFYDVLGKRCSDDIVFQVEHTAEYGNRLLAARPILAQTPVLSAIEDLVATTQASQHTEPLLNGMDASYRTNFMFRLGLDFITRVLAEPLPSYGSEHPFLQHMYALTDSSTSSNAYIHKIHTQLCQQKIFQYLELYIYTRNAILDANYPHIQSVEAFEEYFSFGFYLHFQMIVAANAFCDADTGIVSLHCMAAMANHTCEPNLKADIQGSMVTYTAKRDIKAGEELTIAYHPFIEDRQERLDQLGLQYGFHCQSLVVVLALVIFSSNSNTSNPSIDLTHSNAIPKAPHHHLLKPANAAKDTPAQERKGWHTPKQISQTSNRAYEADDYLSTGPNESNHYQLLVLIASPASDLSRRRLLRKHYFGITDNLLPCMEANAQIYYKFWIYGDSEEEIDSEILRKLEAEKMEYDDVVQVAGPLAADGITFDYFVFQDINTFLHLPQIRYELLDGIIGEDTESPYILDPEAPTNLVWGVFGSTSIGTKAIIMGQAAVRFALDNEQKIRNSQNNKDPFLTQYYNYVRGRQGEDGFPVFIHEDPDPYDNLEEPTEYTPRFISWENNVESVHYEDIAVTDVIQDDDLEAIAAWTQLSPIRPCYPAISVFSSQNQAEPLDDDQVDDNLLGFDLFGLRPSPSSSHKPQNTPSPVAPKTYSIAVMTSSFIYPENCMLKAAYPSAQNKRQYALQHGYSFIARSQEFAQQSSSAVTRKTVWGKINALEKALPKYDWLFWLDMDAVIMNPNIAIEDLLAKFQKMVDNFSDIHLIVAQPTGDKMINAGVLLIRNSAVSAAFLRTVNTAEAYFMDSPAYEQKAMWEILQQPKWRKHVLVLDGDNHTFNTFPKRYNWGDFVVHYAPDKCPADAVMKGLATARRTWLGQKVENLEE</sequence>
<comment type="similarity">
    <text evidence="2">Belongs to the glycosyltransferase 34 family.</text>
</comment>
<dbReference type="Gene3D" id="3.40.1190.20">
    <property type="match status" value="1"/>
</dbReference>
<keyword evidence="6" id="KW-0808">Transferase</keyword>
<evidence type="ECO:0000256" key="9">
    <source>
        <dbReference type="SAM" id="MobiDB-lite"/>
    </source>
</evidence>
<evidence type="ECO:0000256" key="8">
    <source>
        <dbReference type="SAM" id="Coils"/>
    </source>
</evidence>
<keyword evidence="4" id="KW-0963">Cytoplasm</keyword>
<dbReference type="InterPro" id="IPR046341">
    <property type="entry name" value="SET_dom_sf"/>
</dbReference>
<dbReference type="InterPro" id="IPR029056">
    <property type="entry name" value="Ribokinase-like"/>
</dbReference>
<dbReference type="PANTHER" id="PTHR10407:SF15">
    <property type="entry name" value="HUNTINGTIN INTERACTING PROTEIN 1"/>
    <property type="match status" value="1"/>
</dbReference>
<dbReference type="InterPro" id="IPR008630">
    <property type="entry name" value="Glyco_trans_34"/>
</dbReference>
<feature type="domain" description="I/LWEQ" evidence="12">
    <location>
        <begin position="802"/>
        <end position="1046"/>
    </location>
</feature>
<dbReference type="GO" id="GO:0051015">
    <property type="term" value="F:actin filament binding"/>
    <property type="evidence" value="ECO:0007669"/>
    <property type="project" value="TreeGrafter"/>
</dbReference>
<dbReference type="InterPro" id="IPR013809">
    <property type="entry name" value="ENTH"/>
</dbReference>
<gene>
    <name evidence="13" type="ORF">BZG36_05212</name>
</gene>
<dbReference type="GO" id="GO:0043325">
    <property type="term" value="F:phosphatidylinositol-3,4-bisphosphate binding"/>
    <property type="evidence" value="ECO:0007669"/>
    <property type="project" value="TreeGrafter"/>
</dbReference>
<evidence type="ECO:0000256" key="3">
    <source>
        <dbReference type="ARBA" id="ARBA00010135"/>
    </source>
</evidence>
<dbReference type="PANTHER" id="PTHR10407">
    <property type="entry name" value="HUNTINGTIN INTERACTING PROTEIN 1"/>
    <property type="match status" value="1"/>
</dbReference>
<accession>A0A261XUS3</accession>
<dbReference type="Pfam" id="PF01608">
    <property type="entry name" value="I_LWEQ"/>
    <property type="match status" value="1"/>
</dbReference>
<evidence type="ECO:0000259" key="12">
    <source>
        <dbReference type="PROSITE" id="PS50945"/>
    </source>
</evidence>
<dbReference type="CDD" id="cd17007">
    <property type="entry name" value="ANTH_N_Sla2p"/>
    <property type="match status" value="1"/>
</dbReference>
<dbReference type="InterPro" id="IPR002558">
    <property type="entry name" value="ILWEQ_dom"/>
</dbReference>
<keyword evidence="8" id="KW-0175">Coiled coil</keyword>
<evidence type="ECO:0000313" key="14">
    <source>
        <dbReference type="Proteomes" id="UP000242875"/>
    </source>
</evidence>
<feature type="domain" description="SET" evidence="10">
    <location>
        <begin position="2186"/>
        <end position="2405"/>
    </location>
</feature>
<dbReference type="Gene3D" id="1.20.1410.10">
    <property type="entry name" value="I/LWEQ domain"/>
    <property type="match status" value="1"/>
</dbReference>
<dbReference type="GO" id="GO:0030479">
    <property type="term" value="C:actin cortical patch"/>
    <property type="evidence" value="ECO:0007669"/>
    <property type="project" value="TreeGrafter"/>
</dbReference>
<evidence type="ECO:0000256" key="5">
    <source>
        <dbReference type="ARBA" id="ARBA00022676"/>
    </source>
</evidence>
<evidence type="ECO:0000313" key="13">
    <source>
        <dbReference type="EMBL" id="OZJ02100.1"/>
    </source>
</evidence>
<dbReference type="GO" id="GO:0006897">
    <property type="term" value="P:endocytosis"/>
    <property type="evidence" value="ECO:0007669"/>
    <property type="project" value="InterPro"/>
</dbReference>
<dbReference type="GO" id="GO:0035615">
    <property type="term" value="F:clathrin adaptor activity"/>
    <property type="evidence" value="ECO:0007669"/>
    <property type="project" value="TreeGrafter"/>
</dbReference>
<dbReference type="FunFam" id="1.20.1410.10:FF:000004">
    <property type="entry name" value="Cytoskeleton assembly control protein Sla2"/>
    <property type="match status" value="1"/>
</dbReference>
<dbReference type="Proteomes" id="UP000242875">
    <property type="component" value="Unassembled WGS sequence"/>
</dbReference>
<evidence type="ECO:0000256" key="7">
    <source>
        <dbReference type="ARBA" id="ARBA00023203"/>
    </source>
</evidence>
<dbReference type="GO" id="GO:0007015">
    <property type="term" value="P:actin filament organization"/>
    <property type="evidence" value="ECO:0007669"/>
    <property type="project" value="TreeGrafter"/>
</dbReference>
<dbReference type="InterPro" id="IPR007484">
    <property type="entry name" value="Peptidase_M28"/>
</dbReference>
<dbReference type="FunFam" id="1.25.40.90:FF:000021">
    <property type="entry name" value="Cytoskeleton assembly control protein Sla2"/>
    <property type="match status" value="1"/>
</dbReference>
<keyword evidence="7" id="KW-0009">Actin-binding</keyword>
<comment type="similarity">
    <text evidence="3">Belongs to the SLA2 family.</text>
</comment>
<dbReference type="SMART" id="SM00307">
    <property type="entry name" value="ILWEQ"/>
    <property type="match status" value="1"/>
</dbReference>
<dbReference type="PROSITE" id="PS50942">
    <property type="entry name" value="ENTH"/>
    <property type="match status" value="1"/>
</dbReference>
<proteinExistence type="inferred from homology"/>
<organism evidence="13 14">
    <name type="scientific">Bifiguratus adelaidae</name>
    <dbReference type="NCBI Taxonomy" id="1938954"/>
    <lineage>
        <taxon>Eukaryota</taxon>
        <taxon>Fungi</taxon>
        <taxon>Fungi incertae sedis</taxon>
        <taxon>Mucoromycota</taxon>
        <taxon>Mucoromycotina</taxon>
        <taxon>Endogonomycetes</taxon>
        <taxon>Endogonales</taxon>
        <taxon>Endogonales incertae sedis</taxon>
        <taxon>Bifiguratus</taxon>
    </lineage>
</organism>
<dbReference type="PROSITE" id="PS50945">
    <property type="entry name" value="I_LWEQ"/>
    <property type="match status" value="1"/>
</dbReference>
<dbReference type="GO" id="GO:0032051">
    <property type="term" value="F:clathrin light chain binding"/>
    <property type="evidence" value="ECO:0007669"/>
    <property type="project" value="TreeGrafter"/>
</dbReference>
<evidence type="ECO:0000256" key="6">
    <source>
        <dbReference type="ARBA" id="ARBA00022679"/>
    </source>
</evidence>
<reference evidence="13 14" key="1">
    <citation type="journal article" date="2017" name="Mycologia">
        <title>Bifiguratus adelaidae, gen. et sp. nov., a new member of Mucoromycotina in endophytic and soil-dwelling habitats.</title>
        <authorList>
            <person name="Torres-Cruz T.J."/>
            <person name="Billingsley Tobias T.L."/>
            <person name="Almatruk M."/>
            <person name="Hesse C."/>
            <person name="Kuske C.R."/>
            <person name="Desiro A."/>
            <person name="Benucci G.M."/>
            <person name="Bonito G."/>
            <person name="Stajich J.E."/>
            <person name="Dunlap C."/>
            <person name="Arnold A.E."/>
            <person name="Porras-Alfaro A."/>
        </authorList>
    </citation>
    <scope>NUCLEOTIDE SEQUENCE [LARGE SCALE GENOMIC DNA]</scope>
    <source>
        <strain evidence="13 14">AZ0501</strain>
    </source>
</reference>
<dbReference type="GO" id="GO:0016020">
    <property type="term" value="C:membrane"/>
    <property type="evidence" value="ECO:0007669"/>
    <property type="project" value="InterPro"/>
</dbReference>
<dbReference type="SMART" id="SM00273">
    <property type="entry name" value="ENTH"/>
    <property type="match status" value="1"/>
</dbReference>
<dbReference type="SUPFAM" id="SSF48464">
    <property type="entry name" value="ENTH/VHS domain"/>
    <property type="match status" value="1"/>
</dbReference>
<dbReference type="InterPro" id="IPR029044">
    <property type="entry name" value="Nucleotide-diphossugar_trans"/>
</dbReference>
<dbReference type="Pfam" id="PF05637">
    <property type="entry name" value="Glyco_transf_34"/>
    <property type="match status" value="1"/>
</dbReference>
<comment type="subcellular location">
    <subcellularLocation>
        <location evidence="1">Cytoplasm</location>
    </subcellularLocation>
</comment>
<evidence type="ECO:0000259" key="11">
    <source>
        <dbReference type="PROSITE" id="PS50942"/>
    </source>
</evidence>
<dbReference type="CDD" id="cd20071">
    <property type="entry name" value="SET_SMYD"/>
    <property type="match status" value="1"/>
</dbReference>
<dbReference type="GO" id="GO:0080025">
    <property type="term" value="F:phosphatidylinositol-3,5-bisphosphate binding"/>
    <property type="evidence" value="ECO:0007669"/>
    <property type="project" value="TreeGrafter"/>
</dbReference>
<dbReference type="InterPro" id="IPR035964">
    <property type="entry name" value="I/LWEQ_dom_sf"/>
</dbReference>
<evidence type="ECO:0008006" key="15">
    <source>
        <dbReference type="Google" id="ProtNLM"/>
    </source>
</evidence>
<dbReference type="SUPFAM" id="SSF82199">
    <property type="entry name" value="SET domain"/>
    <property type="match status" value="1"/>
</dbReference>
<feature type="region of interest" description="Disordered" evidence="9">
    <location>
        <begin position="262"/>
        <end position="295"/>
    </location>
</feature>
<dbReference type="SUPFAM" id="SSF53187">
    <property type="entry name" value="Zn-dependent exopeptidases"/>
    <property type="match status" value="1"/>
</dbReference>
<evidence type="ECO:0000256" key="1">
    <source>
        <dbReference type="ARBA" id="ARBA00004496"/>
    </source>
</evidence>
<dbReference type="OrthoDB" id="10262320at2759"/>
<dbReference type="Pfam" id="PF00856">
    <property type="entry name" value="SET"/>
    <property type="match status" value="1"/>
</dbReference>
<feature type="coiled-coil region" evidence="8">
    <location>
        <begin position="818"/>
        <end position="879"/>
    </location>
</feature>
<dbReference type="Pfam" id="PF04389">
    <property type="entry name" value="Peptidase_M28"/>
    <property type="match status" value="1"/>
</dbReference>